<keyword evidence="3" id="KW-1133">Transmembrane helix</keyword>
<feature type="region of interest" description="Disordered" evidence="2">
    <location>
        <begin position="568"/>
        <end position="607"/>
    </location>
</feature>
<gene>
    <name evidence="5" type="ORF">BSTOLATCC_MIC59806</name>
</gene>
<feature type="transmembrane region" description="Helical" evidence="3">
    <location>
        <begin position="937"/>
        <end position="963"/>
    </location>
</feature>
<sequence length="3173" mass="356124">MLEPDRAKSPKVAPEPTILVQNCEDLPDPDQPVQEKVPLLKKSLTSVMGTWRSLGSGKLSNTCLANLRKSVRITYITIFLFIIFISFYTYAIGSQFELNATFTDSSLVVAVHDCKIKLYKDLSLSENEVKAYVNAFRNPSNDTAKAEPGILSAENYYEDLETCEIKLTSNGIFPDITFECVHLCWIEQVDDDISFSSFTANTYADDNGNILQSRIKLKEVNTGDLSVNLSGTVTIESLTATSGNIDITDGDLWIQTPKDSYISWSTTYSGYYCFAGPSIVAGSTDECITSKYWYTNDTSYTVESCEGAHYVCSSSPCKNTRSFDVKISNGAIYWNLISGGELQPGYKMISGDEVPIVDLKGHVVIDKIANDTFNAGINKDVLAIMNMPGIYEDNGKWLFTTNEAYAQMKPWWLSLISFGLLVPDIYSINIRILPLSYPLTNTKLTNSTISTMYNTLYDMWSARDSDLLIWMETSKTSDNWYKFSRTKTLQLSKHLIKLTDNPFLLAALSISLFLGFVCGLGGAFGFYIFLKNLADIVWRKLEHKRRFLVLRNTVETRIRDNRSAKEILNELDEDDEENDENNENNENEKEEVEGNEGKEEEDQVPGEGCLLPPYAIPDILITQSSQSNADSLSLFLQKVVKEVPEGEEVPIQTLKLVDVKSKYEEFCFAKGYVEKNLKENKEKFTDLEMEFFTVNDTSTEVFRKIFFKNRKELIELGKPAQMPNEDSLSFFVRSRCNLSPFNADVIYVKDFQSEYEKFCRAEQVTDAVPITKRAMGAMGSIFERLQITHLKAGGRYRIDLSAFVYKEGDKDVSPLGKCWYCADCCVAILHVILCVWIVLPLSLTPLLTETKHAETSARNPDYILTKIDMKSAWYLMPSKFEYLETILWVMLIVSAILLVISIVELYTYYIYQVFPARADTLLAGITGYRKLSQFAHYFALLFIAGIIVMLFVNALMWFILGAVLNPDIFLPYCAGAATLIAFCLAQVKIITFMTSEIFKRVKTSVKEKLNGNVSATLESACAGLALSQVQTSTISRENRTLQVFSKTPLGGIAKSLDINHKLATALAQGDESAIKEIAIEFGIHPLIMAAIVAVIQKDNNKLLGITEQLAAIPAINISPDIAKMIVKVSLKQSDLNIRSSVKMATVQFVKMKKELLADKEIDGYNIDPRIIEALVAMSRGSTERMLTWISTSETFPKPITDLMLLIKGLIEDGGKEIVEIFVRLMTNFGNFPKDIAECIGAFCDEGYASKFQNDYSGWDEKVDTFSKFLGIQDSLPIQMIVHMARESHGQLQRLLIQVTDMLNRKYGWRLEHQTISSLFAIIHGVNIDFDELADQYDLDPEIVKSIAPIFAEKKYTEIPRLTTNVENVRDSNLISGDIIQPDSEIQAMINENKLPPAFKALAESHQPTAESMEWMAKFFKLTGEQLLGLYSIIRGANKRQGSALKEITREVVRRMRLDESFTDYLSHVTVWLTSLDVDSIREAHSKLKMQCKDLTFVAKRLIDPKDLPNGYLVKQLKLKNDDPLVRRKKALSWRFHAALCKDWCKALANKVSEIKALKVKRRIMAKGQLLMSFQYPAIFLRKIFEKKVPCDEENQRKYKSLIQASYLWQTQGTKRKENIIALARLFEVEPEMMSAWIDMVLEDNIYPKTIAMKNWLEKVGIKDVSGYEGIIQDYSNQNQIFFNAVLGFNKLARTIGVPTSFLDSLAIGFADIVSENAEIFKQFTKKFIGELGVDAPALQDSIANFVNGEISELEPLGKALSLNPDTLTTIMTIFGALSDSDVIEKVGNLLHVLRLDPILENIGKSISALAIKTNCKFSINPQGELSKKATCSEVLGQVLEIPPLVISGMIAASKLDYETMASTIIEMSRLHSPGFQIEESHCRGFISMALGQVQNIEDICSAISFDADIAEVLVTLSGNDDLNHTTLKTSSSFQKIVLKLGLDDQKAAAVVALTRSDFDHVEDIAEDLEDGGAIRPQLLKALLSIYSYLSIDGKSGKKYKPSQKTRKLKQGLPWLCKSIGLPNSNGAVVVTKLVQGDASIIGEIAGKLGWGSVEKNIYASFACLVNQNPFRSNIKSKEHNAWMAFKHLPSIVRNLSDLFKIPSKGLEILIKLARHDAACLLWLRQILQIETAREAQRFIDEYVHDDDFNDYILETEESDKSDSESSSMGSSSESSFSSTGDLDEVDSEGSILKKRITLSFDPSRKQKYMNTLIAGLNEKSLPGEGYFNEESVKLFLELAGGNLHHHDKIEEILKSLYEDLPIDIDTLKEIMALSTGDWEDILELVEEFKELEEKNKKLLGNTDTDEANEDDLFSFYGFEPDAPELEFLVKLAKGDHSCWKIESKTNQLLCTKIYHDPRLLQSLTALCSRNPHGVIETIDALGDFLEVDQDMLLILIMLSFNSIDALSSGIGPLAVRLEIDPSIAQGFLPYCYKTKESLELSFQSICERLSSPPISSALAASIFQAMSGDLDAWVQLGLFFMNLQRLQEKDESQQALLLKALQSILSKKMPYDVKENMFNDNIRMDIDLEIETSPNHTRFLEADMTNDIEASNTNSIGNPYKEALIEKIGFKRLWRNPNMRRILLNEYKKKAGGIILDLILGIGEGDVEVVPIVMRILGESFDHYEILKYLVHIFNGNSTMLFNATDKVEEYIDHNNLNIPSGLIQSLVGSVRKQYNLMAKGVTRAANSDYYKMELKENYVENAPEIMIALVQKKLDDRYRELLPFIKKFLEKLTKVEMPAKSKPGKMFLLYAMGELEAFLGFAKEEFGIPEDALKELFTLAVPKNPLNLKEFTWLPRIINQRYPKIPIPVVDSIVKLLGKLQKDLDYGRDGMGEVLFPFVDYIVSNIPKNLRLPVKPGKEKENADIIVLDAFFLVCTDPNKYKSAVLAAMPSLGLALMPNVKPETLSLLCGLVALFQSDNSLESRDKAAYKLSKTYEIDENIIAGFIALGKGDWNGLAGMAGRFCEFDPVKIQQVVTLIKRLKLIGESEEEARSGKSDLEKLKEKMDSGGDTDQIFHMLDKDHSGELDFEEFAQIMKFFDLEFTMQRLLEIFSKFDADGSGCMNVQEFDAALEYIRSEIANGAIEHMGMGKGKLIKMFLITLLILILIFAFIFLGIIGFITASKFGSAVNSLLPMGSGGVLGKARNVGDLGSKIQEIGPRINDSLAVMTVNEL</sequence>
<feature type="transmembrane region" description="Helical" evidence="3">
    <location>
        <begin position="3097"/>
        <end position="3120"/>
    </location>
</feature>
<feature type="region of interest" description="Disordered" evidence="2">
    <location>
        <begin position="2156"/>
        <end position="2184"/>
    </location>
</feature>
<feature type="transmembrane region" description="Helical" evidence="3">
    <location>
        <begin position="503"/>
        <end position="530"/>
    </location>
</feature>
<dbReference type="EMBL" id="CAJZBQ010000057">
    <property type="protein sequence ID" value="CAG9334001.1"/>
    <property type="molecule type" value="Genomic_DNA"/>
</dbReference>
<dbReference type="GO" id="GO:0005509">
    <property type="term" value="F:calcium ion binding"/>
    <property type="evidence" value="ECO:0007669"/>
    <property type="project" value="InterPro"/>
</dbReference>
<name>A0AAU9KA15_9CILI</name>
<comment type="caution">
    <text evidence="5">The sequence shown here is derived from an EMBL/GenBank/DDBJ whole genome shotgun (WGS) entry which is preliminary data.</text>
</comment>
<protein>
    <recommendedName>
        <fullName evidence="4">EF-hand domain-containing protein</fullName>
    </recommendedName>
</protein>
<feature type="domain" description="EF-hand" evidence="4">
    <location>
        <begin position="3007"/>
        <end position="3042"/>
    </location>
</feature>
<feature type="transmembrane region" description="Helical" evidence="3">
    <location>
        <begin position="818"/>
        <end position="839"/>
    </location>
</feature>
<dbReference type="SUPFAM" id="SSF47473">
    <property type="entry name" value="EF-hand"/>
    <property type="match status" value="1"/>
</dbReference>
<evidence type="ECO:0000256" key="1">
    <source>
        <dbReference type="ARBA" id="ARBA00022837"/>
    </source>
</evidence>
<dbReference type="PROSITE" id="PS00018">
    <property type="entry name" value="EF_HAND_1"/>
    <property type="match status" value="2"/>
</dbReference>
<evidence type="ECO:0000259" key="4">
    <source>
        <dbReference type="PROSITE" id="PS50222"/>
    </source>
</evidence>
<dbReference type="SMART" id="SM00054">
    <property type="entry name" value="EFh"/>
    <property type="match status" value="2"/>
</dbReference>
<feature type="transmembrane region" description="Helical" evidence="3">
    <location>
        <begin position="73"/>
        <end position="93"/>
    </location>
</feature>
<dbReference type="Gene3D" id="1.10.238.10">
    <property type="entry name" value="EF-hand"/>
    <property type="match status" value="1"/>
</dbReference>
<dbReference type="InterPro" id="IPR002048">
    <property type="entry name" value="EF_hand_dom"/>
</dbReference>
<proteinExistence type="predicted"/>
<evidence type="ECO:0000256" key="2">
    <source>
        <dbReference type="SAM" id="MobiDB-lite"/>
    </source>
</evidence>
<feature type="compositionally biased region" description="Low complexity" evidence="2">
    <location>
        <begin position="2164"/>
        <end position="2178"/>
    </location>
</feature>
<dbReference type="InterPro" id="IPR011992">
    <property type="entry name" value="EF-hand-dom_pair"/>
</dbReference>
<feature type="domain" description="EF-hand" evidence="4">
    <location>
        <begin position="3043"/>
        <end position="3078"/>
    </location>
</feature>
<dbReference type="Proteomes" id="UP001162131">
    <property type="component" value="Unassembled WGS sequence"/>
</dbReference>
<accession>A0AAU9KA15</accession>
<dbReference type="InterPro" id="IPR018247">
    <property type="entry name" value="EF_Hand_1_Ca_BS"/>
</dbReference>
<keyword evidence="6" id="KW-1185">Reference proteome</keyword>
<keyword evidence="3" id="KW-0472">Membrane</keyword>
<dbReference type="Pfam" id="PF13499">
    <property type="entry name" value="EF-hand_7"/>
    <property type="match status" value="1"/>
</dbReference>
<evidence type="ECO:0000313" key="5">
    <source>
        <dbReference type="EMBL" id="CAG9334001.1"/>
    </source>
</evidence>
<organism evidence="5 6">
    <name type="scientific">Blepharisma stoltei</name>
    <dbReference type="NCBI Taxonomy" id="1481888"/>
    <lineage>
        <taxon>Eukaryota</taxon>
        <taxon>Sar</taxon>
        <taxon>Alveolata</taxon>
        <taxon>Ciliophora</taxon>
        <taxon>Postciliodesmatophora</taxon>
        <taxon>Heterotrichea</taxon>
        <taxon>Heterotrichida</taxon>
        <taxon>Blepharismidae</taxon>
        <taxon>Blepharisma</taxon>
    </lineage>
</organism>
<feature type="compositionally biased region" description="Acidic residues" evidence="2">
    <location>
        <begin position="569"/>
        <end position="604"/>
    </location>
</feature>
<evidence type="ECO:0000313" key="6">
    <source>
        <dbReference type="Proteomes" id="UP001162131"/>
    </source>
</evidence>
<keyword evidence="3" id="KW-0812">Transmembrane</keyword>
<dbReference type="CDD" id="cd00051">
    <property type="entry name" value="EFh"/>
    <property type="match status" value="1"/>
</dbReference>
<feature type="transmembrane region" description="Helical" evidence="3">
    <location>
        <begin position="969"/>
        <end position="990"/>
    </location>
</feature>
<reference evidence="5" key="1">
    <citation type="submission" date="2021-09" db="EMBL/GenBank/DDBJ databases">
        <authorList>
            <consortium name="AG Swart"/>
            <person name="Singh M."/>
            <person name="Singh A."/>
            <person name="Seah K."/>
            <person name="Emmerich C."/>
        </authorList>
    </citation>
    <scope>NUCLEOTIDE SEQUENCE</scope>
    <source>
        <strain evidence="5">ATCC30299</strain>
    </source>
</reference>
<dbReference type="PROSITE" id="PS50222">
    <property type="entry name" value="EF_HAND_2"/>
    <property type="match status" value="2"/>
</dbReference>
<evidence type="ECO:0000256" key="3">
    <source>
        <dbReference type="SAM" id="Phobius"/>
    </source>
</evidence>
<feature type="transmembrane region" description="Helical" evidence="3">
    <location>
        <begin position="886"/>
        <end position="911"/>
    </location>
</feature>
<keyword evidence="1" id="KW-0106">Calcium</keyword>